<dbReference type="SMART" id="SM00891">
    <property type="entry name" value="ERCC4"/>
    <property type="match status" value="1"/>
</dbReference>
<evidence type="ECO:0000259" key="1">
    <source>
        <dbReference type="SMART" id="SM00891"/>
    </source>
</evidence>
<dbReference type="GO" id="GO:0003677">
    <property type="term" value="F:DNA binding"/>
    <property type="evidence" value="ECO:0007669"/>
    <property type="project" value="InterPro"/>
</dbReference>
<dbReference type="RefSeq" id="WP_229112805.1">
    <property type="nucleotide sequence ID" value="NZ_CP064787.1"/>
</dbReference>
<dbReference type="GO" id="GO:0004518">
    <property type="term" value="F:nuclease activity"/>
    <property type="evidence" value="ECO:0007669"/>
    <property type="project" value="InterPro"/>
</dbReference>
<feature type="domain" description="ERCC4" evidence="1">
    <location>
        <begin position="2"/>
        <end position="81"/>
    </location>
</feature>
<evidence type="ECO:0000313" key="2">
    <source>
        <dbReference type="EMBL" id="QSG06355.1"/>
    </source>
</evidence>
<dbReference type="InterPro" id="IPR011335">
    <property type="entry name" value="Restrct_endonuc-II-like"/>
</dbReference>
<dbReference type="Proteomes" id="UP000663525">
    <property type="component" value="Chromosome"/>
</dbReference>
<dbReference type="SUPFAM" id="SSF52980">
    <property type="entry name" value="Restriction endonuclease-like"/>
    <property type="match status" value="1"/>
</dbReference>
<protein>
    <submittedName>
        <fullName evidence="2">ERCC4-type nuclease</fullName>
    </submittedName>
</protein>
<dbReference type="EMBL" id="CP064787">
    <property type="protein sequence ID" value="QSG06355.1"/>
    <property type="molecule type" value="Genomic_DNA"/>
</dbReference>
<evidence type="ECO:0000313" key="3">
    <source>
        <dbReference type="Proteomes" id="UP000663525"/>
    </source>
</evidence>
<dbReference type="GeneID" id="68855596"/>
<accession>A0A897N5U4</accession>
<name>A0A897N5U4_9EURY</name>
<gene>
    <name evidence="2" type="primary">mus81</name>
    <name evidence="2" type="ORF">HSR121_2023</name>
</gene>
<dbReference type="Gene3D" id="3.40.50.10130">
    <property type="match status" value="1"/>
</dbReference>
<dbReference type="Pfam" id="PF02732">
    <property type="entry name" value="ERCC4"/>
    <property type="match status" value="1"/>
</dbReference>
<proteinExistence type="predicted"/>
<dbReference type="GO" id="GO:0006259">
    <property type="term" value="P:DNA metabolic process"/>
    <property type="evidence" value="ECO:0007669"/>
    <property type="project" value="UniProtKB-ARBA"/>
</dbReference>
<organism evidence="2 3">
    <name type="scientific">Halapricum desulfuricans</name>
    <dbReference type="NCBI Taxonomy" id="2841257"/>
    <lineage>
        <taxon>Archaea</taxon>
        <taxon>Methanobacteriati</taxon>
        <taxon>Methanobacteriota</taxon>
        <taxon>Stenosarchaea group</taxon>
        <taxon>Halobacteria</taxon>
        <taxon>Halobacteriales</taxon>
        <taxon>Haloarculaceae</taxon>
        <taxon>Halapricum</taxon>
    </lineage>
</organism>
<dbReference type="InterPro" id="IPR006166">
    <property type="entry name" value="ERCC4_domain"/>
</dbReference>
<dbReference type="AlphaFoldDB" id="A0A897N5U4"/>
<sequence length="156" mass="18270">MIIVVDQREKKPFDFPGVETKEAHLETGDYTVEGFEDRFAVERKSIDDLTKSVGSDRNRFEAEIRRAQAFDEFAVVIEGSREDIEDHNYFSMIHPNAVLGTTEKWPWKYDRLEFIWAGEDEEGNRIYDLAEAKEQAAQQTLRLLDRWYLKAASDLF</sequence>
<reference evidence="2" key="1">
    <citation type="submission" date="2020-11" db="EMBL/GenBank/DDBJ databases">
        <title>Carbohydrate-dependent, anaerobic sulfur respiration: A novel catabolism in halophilic archaea.</title>
        <authorList>
            <person name="Sorokin D.Y."/>
            <person name="Messina E."/>
            <person name="Smedile F."/>
            <person name="La Cono V."/>
            <person name="Hallsworth J.E."/>
            <person name="Yakimov M.M."/>
        </authorList>
    </citation>
    <scope>NUCLEOTIDE SEQUENCE</scope>
    <source>
        <strain evidence="2">HSR12-1</strain>
    </source>
</reference>